<gene>
    <name evidence="2" type="ORF">FRC96_07930</name>
</gene>
<feature type="region of interest" description="Disordered" evidence="1">
    <location>
        <begin position="501"/>
        <end position="520"/>
    </location>
</feature>
<dbReference type="Proteomes" id="UP000321046">
    <property type="component" value="Unassembled WGS sequence"/>
</dbReference>
<accession>A0A5C6XDU4</accession>
<dbReference type="OrthoDB" id="9146762at2"/>
<organism evidence="2 3">
    <name type="scientific">Lujinxingia vulgaris</name>
    <dbReference type="NCBI Taxonomy" id="2600176"/>
    <lineage>
        <taxon>Bacteria</taxon>
        <taxon>Deltaproteobacteria</taxon>
        <taxon>Bradymonadales</taxon>
        <taxon>Lujinxingiaceae</taxon>
        <taxon>Lujinxingia</taxon>
    </lineage>
</organism>
<proteinExistence type="predicted"/>
<sequence length="631" mass="69574">MEGLSMMYCESEGYSQHGSMSASGVSRLLGKPKMPPLELVIRETVQNAWDARVETLEEPLKPLMRPEFHVRIRTLSVEEFAFLREEVFRELPPKERSHPMISDVLSGTSLQVMEISDYGTVGLGGPVDPRVPPGDRCTDYVDFIRNLGSPRDTELGGGTYGYGKSSLYRFSKCHTILIDTYPVEDQERRFTAHNLGDPHDIEDGPHKGRYTGRHWWGTKEGGPVTGQEAERIAAALGLPERGPDRTGTTLMILAPRFGDDEEDVETEDAEFSGIPVHQQVHEYLLWNFWPKMISDGGEPPPMRFQISSDGINYPVFPPERVAPLHLYVEAMRVLKAGEAEDIRCRKPKKFLGRLSLKSGPVSSRLAGLSPRFRKASHHVALMRPAELVVTYLPCAAHPDPEVEWGGVFICSDNKQVEKAFADSEPPAHDDWSPESLPKGWGQTFVRVALRNIKSRSRDAFAGSVQNTKTEHVDGGGLGRLARSLGKSLLTVVGAEGGRRLTTSSMRGARSRSKKSARGLSPTLLTLTRDNSTAVTSTWKIALEGACRPGDKLIADLGFAMAGGGRAAELLTMGEIEVLGWYSSAGKLLSREKFAVLNEPLSEVQLKLKYSHEVALHLRVVVEQAAVSEEGQ</sequence>
<evidence type="ECO:0000256" key="1">
    <source>
        <dbReference type="SAM" id="MobiDB-lite"/>
    </source>
</evidence>
<comment type="caution">
    <text evidence="2">The sequence shown here is derived from an EMBL/GenBank/DDBJ whole genome shotgun (WGS) entry which is preliminary data.</text>
</comment>
<dbReference type="AlphaFoldDB" id="A0A5C6XDU4"/>
<reference evidence="2 3" key="1">
    <citation type="submission" date="2019-08" db="EMBL/GenBank/DDBJ databases">
        <title>Bradymonadales sp. TMQ2.</title>
        <authorList>
            <person name="Liang Q."/>
        </authorList>
    </citation>
    <scope>NUCLEOTIDE SEQUENCE [LARGE SCALE GENOMIC DNA]</scope>
    <source>
        <strain evidence="2 3">TMQ2</strain>
    </source>
</reference>
<protein>
    <submittedName>
        <fullName evidence="2">Uncharacterized protein</fullName>
    </submittedName>
</protein>
<dbReference type="EMBL" id="VOSL01000038">
    <property type="protein sequence ID" value="TXD37963.1"/>
    <property type="molecule type" value="Genomic_DNA"/>
</dbReference>
<name>A0A5C6XDU4_9DELT</name>
<dbReference type="RefSeq" id="WP_146973969.1">
    <property type="nucleotide sequence ID" value="NZ_VOSL01000038.1"/>
</dbReference>
<evidence type="ECO:0000313" key="2">
    <source>
        <dbReference type="EMBL" id="TXD37963.1"/>
    </source>
</evidence>
<evidence type="ECO:0000313" key="3">
    <source>
        <dbReference type="Proteomes" id="UP000321046"/>
    </source>
</evidence>